<reference evidence="1" key="1">
    <citation type="submission" date="2018-06" db="EMBL/GenBank/DDBJ databases">
        <authorList>
            <person name="Zhirakovskaya E."/>
        </authorList>
    </citation>
    <scope>NUCLEOTIDE SEQUENCE</scope>
</reference>
<dbReference type="AlphaFoldDB" id="A0A3B1B935"/>
<sequence length="229" mass="25749">MKQGQVFLGILGFSLLALAVAVYFPAQKSNVPTLTQSLPWQIEVTDDGSIRVFDLVLEQSTINDAIHRFQESAEVSLFVSPENTQVIEVYFNNTRLAGLRAKLVLAVSIDKTQLAAIYDRGTRISTLGDGSRKVTLHPDDLLRVKQSKIASITYLPKTRLDTELLQARFGEPGRRIRETKTTTLHWLYPDLGLDIAQDQDGRTVLQYLPPTKFEQIIQPLLEQGKEELN</sequence>
<organism evidence="1">
    <name type="scientific">hydrothermal vent metagenome</name>
    <dbReference type="NCBI Taxonomy" id="652676"/>
    <lineage>
        <taxon>unclassified sequences</taxon>
        <taxon>metagenomes</taxon>
        <taxon>ecological metagenomes</taxon>
    </lineage>
</organism>
<accession>A0A3B1B935</accession>
<dbReference type="EMBL" id="UOFY01000021">
    <property type="protein sequence ID" value="VAX07928.1"/>
    <property type="molecule type" value="Genomic_DNA"/>
</dbReference>
<gene>
    <name evidence="1" type="ORF">MNBD_GAMMA25-1158</name>
</gene>
<protein>
    <submittedName>
        <fullName evidence="1">Uncharacterized protein</fullName>
    </submittedName>
</protein>
<evidence type="ECO:0000313" key="1">
    <source>
        <dbReference type="EMBL" id="VAX07928.1"/>
    </source>
</evidence>
<name>A0A3B1B935_9ZZZZ</name>
<proteinExistence type="predicted"/>